<gene>
    <name evidence="1" type="ORF">scyTo_0009886</name>
</gene>
<keyword evidence="2" id="KW-1185">Reference proteome</keyword>
<proteinExistence type="predicted"/>
<protein>
    <submittedName>
        <fullName evidence="1">Uncharacterized protein</fullName>
    </submittedName>
</protein>
<reference evidence="1 2" key="1">
    <citation type="journal article" date="2018" name="Nat. Ecol. Evol.">
        <title>Shark genomes provide insights into elasmobranch evolution and the origin of vertebrates.</title>
        <authorList>
            <person name="Hara Y"/>
            <person name="Yamaguchi K"/>
            <person name="Onimaru K"/>
            <person name="Kadota M"/>
            <person name="Koyanagi M"/>
            <person name="Keeley SD"/>
            <person name="Tatsumi K"/>
            <person name="Tanaka K"/>
            <person name="Motone F"/>
            <person name="Kageyama Y"/>
            <person name="Nozu R"/>
            <person name="Adachi N"/>
            <person name="Nishimura O"/>
            <person name="Nakagawa R"/>
            <person name="Tanegashima C"/>
            <person name="Kiyatake I"/>
            <person name="Matsumoto R"/>
            <person name="Murakumo K"/>
            <person name="Nishida K"/>
            <person name="Terakita A"/>
            <person name="Kuratani S"/>
            <person name="Sato K"/>
            <person name="Hyodo S Kuraku.S."/>
        </authorList>
    </citation>
    <scope>NUCLEOTIDE SEQUENCE [LARGE SCALE GENOMIC DNA]</scope>
</reference>
<dbReference type="AlphaFoldDB" id="A0A401NVG0"/>
<dbReference type="EMBL" id="BFAA01004147">
    <property type="protein sequence ID" value="GCB64876.1"/>
    <property type="molecule type" value="Genomic_DNA"/>
</dbReference>
<dbReference type="Proteomes" id="UP000288216">
    <property type="component" value="Unassembled WGS sequence"/>
</dbReference>
<organism evidence="1 2">
    <name type="scientific">Scyliorhinus torazame</name>
    <name type="common">Cloudy catshark</name>
    <name type="synonym">Catulus torazame</name>
    <dbReference type="NCBI Taxonomy" id="75743"/>
    <lineage>
        <taxon>Eukaryota</taxon>
        <taxon>Metazoa</taxon>
        <taxon>Chordata</taxon>
        <taxon>Craniata</taxon>
        <taxon>Vertebrata</taxon>
        <taxon>Chondrichthyes</taxon>
        <taxon>Elasmobranchii</taxon>
        <taxon>Galeomorphii</taxon>
        <taxon>Galeoidea</taxon>
        <taxon>Carcharhiniformes</taxon>
        <taxon>Scyliorhinidae</taxon>
        <taxon>Scyliorhinus</taxon>
    </lineage>
</organism>
<accession>A0A401NVG0</accession>
<feature type="non-terminal residue" evidence="1">
    <location>
        <position position="1"/>
    </location>
</feature>
<comment type="caution">
    <text evidence="1">The sequence shown here is derived from an EMBL/GenBank/DDBJ whole genome shotgun (WGS) entry which is preliminary data.</text>
</comment>
<dbReference type="OrthoDB" id="1939715at2759"/>
<evidence type="ECO:0000313" key="1">
    <source>
        <dbReference type="EMBL" id="GCB64876.1"/>
    </source>
</evidence>
<dbReference type="STRING" id="75743.A0A401NVG0"/>
<sequence length="155" mass="17214">PQGNMIMHMRPPNVGTYPTPIQRPVMQMNKGPIVSPITVRPPRMHSSGRENSATTIRACNAERGEEDLKAKQRAEVLQLTQKFFEQHQQGKLANLGQKMEPGTAIADHGEESSTLNVPNIQDPAISSFPQAVVQYYEEICDTVLETQSLLLPLKP</sequence>
<evidence type="ECO:0000313" key="2">
    <source>
        <dbReference type="Proteomes" id="UP000288216"/>
    </source>
</evidence>
<name>A0A401NVG0_SCYTO</name>